<evidence type="ECO:0000313" key="2">
    <source>
        <dbReference type="EMBL" id="CAG9858911.1"/>
    </source>
</evidence>
<proteinExistence type="predicted"/>
<keyword evidence="3" id="KW-1185">Reference proteome</keyword>
<dbReference type="AlphaFoldDB" id="A0A9N9XNM2"/>
<dbReference type="EMBL" id="OU900095">
    <property type="protein sequence ID" value="CAG9858911.1"/>
    <property type="molecule type" value="Genomic_DNA"/>
</dbReference>
<accession>A0A9N9XNM2</accession>
<gene>
    <name evidence="2" type="ORF">PHYEVI_LOCUS5298</name>
</gene>
<organism evidence="2 3">
    <name type="scientific">Phyllotreta striolata</name>
    <name type="common">Striped flea beetle</name>
    <name type="synonym">Crioceris striolata</name>
    <dbReference type="NCBI Taxonomy" id="444603"/>
    <lineage>
        <taxon>Eukaryota</taxon>
        <taxon>Metazoa</taxon>
        <taxon>Ecdysozoa</taxon>
        <taxon>Arthropoda</taxon>
        <taxon>Hexapoda</taxon>
        <taxon>Insecta</taxon>
        <taxon>Pterygota</taxon>
        <taxon>Neoptera</taxon>
        <taxon>Endopterygota</taxon>
        <taxon>Coleoptera</taxon>
        <taxon>Polyphaga</taxon>
        <taxon>Cucujiformia</taxon>
        <taxon>Chrysomeloidea</taxon>
        <taxon>Chrysomelidae</taxon>
        <taxon>Galerucinae</taxon>
        <taxon>Alticini</taxon>
        <taxon>Phyllotreta</taxon>
    </lineage>
</organism>
<feature type="chain" id="PRO_5040499647" evidence="1">
    <location>
        <begin position="18"/>
        <end position="142"/>
    </location>
</feature>
<evidence type="ECO:0000256" key="1">
    <source>
        <dbReference type="SAM" id="SignalP"/>
    </source>
</evidence>
<evidence type="ECO:0000313" key="3">
    <source>
        <dbReference type="Proteomes" id="UP001153712"/>
    </source>
</evidence>
<reference evidence="2" key="1">
    <citation type="submission" date="2022-01" db="EMBL/GenBank/DDBJ databases">
        <authorList>
            <person name="King R."/>
        </authorList>
    </citation>
    <scope>NUCLEOTIDE SEQUENCE</scope>
</reference>
<dbReference type="OrthoDB" id="6780092at2759"/>
<sequence>MKLLVFVALCVLSSCRASLVHIVPGAIVGPSEGGTLVKGPSVKATVAGPDGAIITGSAIGGEIIAPPKSGGVITSAVSPGIVAPILPIVPVPRIVVPAPPLIHQPLIVAAPPAVVAAHPQVLIEGPSGIIATGGPVLKKIIL</sequence>
<protein>
    <submittedName>
        <fullName evidence="2">Uncharacterized protein</fullName>
    </submittedName>
</protein>
<keyword evidence="1" id="KW-0732">Signal</keyword>
<feature type="signal peptide" evidence="1">
    <location>
        <begin position="1"/>
        <end position="17"/>
    </location>
</feature>
<name>A0A9N9XNM2_PHYSR</name>
<dbReference type="Proteomes" id="UP001153712">
    <property type="component" value="Chromosome 2"/>
</dbReference>